<dbReference type="Gene3D" id="3.40.50.20">
    <property type="match status" value="1"/>
</dbReference>
<dbReference type="EC" id="6.3.2.-" evidence="2"/>
<dbReference type="OrthoDB" id="9786585at2"/>
<gene>
    <name evidence="2" type="primary">lysX_1</name>
    <name evidence="2" type="ORF">V7x_30370</name>
</gene>
<dbReference type="PANTHER" id="PTHR21621">
    <property type="entry name" value="RIBOSOMAL PROTEIN S6 MODIFICATION PROTEIN"/>
    <property type="match status" value="1"/>
</dbReference>
<evidence type="ECO:0000313" key="3">
    <source>
        <dbReference type="Proteomes" id="UP000316476"/>
    </source>
</evidence>
<keyword evidence="2" id="KW-0436">Ligase</keyword>
<dbReference type="EMBL" id="SJPZ01000001">
    <property type="protein sequence ID" value="TWU67463.1"/>
    <property type="molecule type" value="Genomic_DNA"/>
</dbReference>
<name>A0A5C6G2Q5_9PLAN</name>
<dbReference type="PANTHER" id="PTHR21621:SF0">
    <property type="entry name" value="BETA-CITRYLGLUTAMATE SYNTHASE B-RELATED"/>
    <property type="match status" value="1"/>
</dbReference>
<sequence length="319" mass="34301">MSPASLPAGTPDGSAHPDRPICILVLGAGNGWHADQLRQAADDFASPGVQIEFGLYEELTGRLTSSHSSGIRCGGHSIENFDAVLTRTMPSGSMETITFRLSVLHAMVRHGIPVINPPAALEIAIDKYATLDRVARLGYPVPPTIVVQDRGEAMRAFETLGGDCVVKPLFGGEGKGVMRIQNADLAWTVFSTLQQIQSIAYIQAFVPPGGRDVRILVIGSRHIAVRRDSRHDFRTNASRGSTTSPTTAKPAWIQMARDIVTDIGLTIASVDLLIDDDDQVHVVEVNAIPGWRGTQTCHDDCIASMMLQAAMDVAVQTKS</sequence>
<dbReference type="GO" id="GO:0009432">
    <property type="term" value="P:SOS response"/>
    <property type="evidence" value="ECO:0007669"/>
    <property type="project" value="TreeGrafter"/>
</dbReference>
<dbReference type="RefSeq" id="WP_146413874.1">
    <property type="nucleotide sequence ID" value="NZ_SJPZ01000001.1"/>
</dbReference>
<reference evidence="2 3" key="1">
    <citation type="submission" date="2019-02" db="EMBL/GenBank/DDBJ databases">
        <title>Deep-cultivation of Planctomycetes and their phenomic and genomic characterization uncovers novel biology.</title>
        <authorList>
            <person name="Wiegand S."/>
            <person name="Jogler M."/>
            <person name="Boedeker C."/>
            <person name="Pinto D."/>
            <person name="Vollmers J."/>
            <person name="Rivas-Marin E."/>
            <person name="Kohn T."/>
            <person name="Peeters S.H."/>
            <person name="Heuer A."/>
            <person name="Rast P."/>
            <person name="Oberbeckmann S."/>
            <person name="Bunk B."/>
            <person name="Jeske O."/>
            <person name="Meyerdierks A."/>
            <person name="Storesund J.E."/>
            <person name="Kallscheuer N."/>
            <person name="Luecker S."/>
            <person name="Lage O.M."/>
            <person name="Pohl T."/>
            <person name="Merkel B.J."/>
            <person name="Hornburger P."/>
            <person name="Mueller R.-W."/>
            <person name="Bruemmer F."/>
            <person name="Labrenz M."/>
            <person name="Spormann A.M."/>
            <person name="Op Den Camp H."/>
            <person name="Overmann J."/>
            <person name="Amann R."/>
            <person name="Jetten M.S.M."/>
            <person name="Mascher T."/>
            <person name="Medema M.H."/>
            <person name="Devos D.P."/>
            <person name="Kaster A.-K."/>
            <person name="Ovreas L."/>
            <person name="Rohde M."/>
            <person name="Galperin M.Y."/>
            <person name="Jogler C."/>
        </authorList>
    </citation>
    <scope>NUCLEOTIDE SEQUENCE [LARGE SCALE GENOMIC DNA]</scope>
    <source>
        <strain evidence="2 3">V7</strain>
    </source>
</reference>
<protein>
    <submittedName>
        <fullName evidence="2">Alpha-aminoadipate--LysW ligase LysX</fullName>
        <ecNumber evidence="2">6.3.2.-</ecNumber>
    </submittedName>
</protein>
<comment type="caution">
    <text evidence="2">The sequence shown here is derived from an EMBL/GenBank/DDBJ whole genome shotgun (WGS) entry which is preliminary data.</text>
</comment>
<dbReference type="Pfam" id="PF08443">
    <property type="entry name" value="RimK"/>
    <property type="match status" value="1"/>
</dbReference>
<dbReference type="AlphaFoldDB" id="A0A5C6G2Q5"/>
<evidence type="ECO:0000259" key="1">
    <source>
        <dbReference type="Pfam" id="PF08443"/>
    </source>
</evidence>
<dbReference type="GO" id="GO:0018169">
    <property type="term" value="F:ribosomal S6-glutamic acid ligase activity"/>
    <property type="evidence" value="ECO:0007669"/>
    <property type="project" value="TreeGrafter"/>
</dbReference>
<organism evidence="2 3">
    <name type="scientific">Crateriforma conspicua</name>
    <dbReference type="NCBI Taxonomy" id="2527996"/>
    <lineage>
        <taxon>Bacteria</taxon>
        <taxon>Pseudomonadati</taxon>
        <taxon>Planctomycetota</taxon>
        <taxon>Planctomycetia</taxon>
        <taxon>Planctomycetales</taxon>
        <taxon>Planctomycetaceae</taxon>
        <taxon>Crateriforma</taxon>
    </lineage>
</organism>
<proteinExistence type="predicted"/>
<dbReference type="InterPro" id="IPR013815">
    <property type="entry name" value="ATP_grasp_subdomain_1"/>
</dbReference>
<dbReference type="GO" id="GO:0005524">
    <property type="term" value="F:ATP binding"/>
    <property type="evidence" value="ECO:0007669"/>
    <property type="project" value="InterPro"/>
</dbReference>
<dbReference type="SUPFAM" id="SSF56059">
    <property type="entry name" value="Glutathione synthetase ATP-binding domain-like"/>
    <property type="match status" value="1"/>
</dbReference>
<evidence type="ECO:0000313" key="2">
    <source>
        <dbReference type="EMBL" id="TWU67463.1"/>
    </source>
</evidence>
<dbReference type="GO" id="GO:0005737">
    <property type="term" value="C:cytoplasm"/>
    <property type="evidence" value="ECO:0007669"/>
    <property type="project" value="TreeGrafter"/>
</dbReference>
<accession>A0A5C6G2Q5</accession>
<dbReference type="Proteomes" id="UP000316476">
    <property type="component" value="Unassembled WGS sequence"/>
</dbReference>
<dbReference type="InterPro" id="IPR013651">
    <property type="entry name" value="ATP-grasp_RimK-type"/>
</dbReference>
<dbReference type="Gene3D" id="3.30.1490.20">
    <property type="entry name" value="ATP-grasp fold, A domain"/>
    <property type="match status" value="1"/>
</dbReference>
<feature type="domain" description="ATP-grasp fold RimK-type" evidence="1">
    <location>
        <begin position="125"/>
        <end position="298"/>
    </location>
</feature>
<dbReference type="Gene3D" id="3.30.470.20">
    <property type="entry name" value="ATP-grasp fold, B domain"/>
    <property type="match status" value="1"/>
</dbReference>